<evidence type="ECO:0000256" key="1">
    <source>
        <dbReference type="ARBA" id="ARBA00022729"/>
    </source>
</evidence>
<feature type="region of interest" description="Disordered" evidence="2">
    <location>
        <begin position="26"/>
        <end position="47"/>
    </location>
</feature>
<dbReference type="Gene3D" id="2.60.40.1240">
    <property type="match status" value="1"/>
</dbReference>
<gene>
    <name evidence="5" type="ORF">ELLFYP34_00759</name>
</gene>
<evidence type="ECO:0000256" key="3">
    <source>
        <dbReference type="SAM" id="SignalP"/>
    </source>
</evidence>
<evidence type="ECO:0000259" key="4">
    <source>
        <dbReference type="Pfam" id="PF16729"/>
    </source>
</evidence>
<evidence type="ECO:0000256" key="2">
    <source>
        <dbReference type="SAM" id="MobiDB-lite"/>
    </source>
</evidence>
<proteinExistence type="predicted"/>
<accession>A0A6N3GW92</accession>
<keyword evidence="1 3" id="KW-0732">Signal</keyword>
<evidence type="ECO:0000313" key="5">
    <source>
        <dbReference type="EMBL" id="VYU68665.1"/>
    </source>
</evidence>
<dbReference type="InterPro" id="IPR029050">
    <property type="entry name" value="Immunoprotect_excell_Ig-like"/>
</dbReference>
<dbReference type="InterPro" id="IPR031989">
    <property type="entry name" value="DUF5067"/>
</dbReference>
<dbReference type="EMBL" id="CACRTR010000023">
    <property type="protein sequence ID" value="VYU68665.1"/>
    <property type="molecule type" value="Genomic_DNA"/>
</dbReference>
<reference evidence="5" key="1">
    <citation type="submission" date="2019-11" db="EMBL/GenBank/DDBJ databases">
        <authorList>
            <person name="Feng L."/>
        </authorList>
    </citation>
    <scope>NUCLEOTIDE SEQUENCE</scope>
    <source>
        <strain evidence="5">ElimosumLFYP34</strain>
    </source>
</reference>
<dbReference type="Pfam" id="PF16729">
    <property type="entry name" value="DUF5067"/>
    <property type="match status" value="1"/>
</dbReference>
<organism evidence="5">
    <name type="scientific">Eubacterium limosum</name>
    <dbReference type="NCBI Taxonomy" id="1736"/>
    <lineage>
        <taxon>Bacteria</taxon>
        <taxon>Bacillati</taxon>
        <taxon>Bacillota</taxon>
        <taxon>Clostridia</taxon>
        <taxon>Eubacteriales</taxon>
        <taxon>Eubacteriaceae</taxon>
        <taxon>Eubacterium</taxon>
    </lineage>
</organism>
<protein>
    <recommendedName>
        <fullName evidence="4">DUF5067 domain-containing protein</fullName>
    </recommendedName>
</protein>
<dbReference type="AlphaFoldDB" id="A0A6N3GW92"/>
<feature type="compositionally biased region" description="Low complexity" evidence="2">
    <location>
        <begin position="26"/>
        <end position="40"/>
    </location>
</feature>
<feature type="signal peptide" evidence="3">
    <location>
        <begin position="1"/>
        <end position="21"/>
    </location>
</feature>
<sequence length="181" mass="20072">MKKIIVCILCLGFLFPLTGCSSGESGSNTSESESVTNSSSAQSGKATFENDTLTTKDAVFKLTGSEWGTDYDGKPMLLIFFDYTNNSDEAKTIQMAWLNYFNAEQNTGSTTERLNIAFPDMDFQYSDLRDMLQKDANPGATVSAIYYYEVPDTNYPVDLKISDGMFGKEIATKTYDFKGEN</sequence>
<name>A0A6N3GW92_EUBLI</name>
<feature type="domain" description="DUF5067" evidence="4">
    <location>
        <begin position="34"/>
        <end position="163"/>
    </location>
</feature>
<feature type="chain" id="PRO_5039622176" description="DUF5067 domain-containing protein" evidence="3">
    <location>
        <begin position="22"/>
        <end position="181"/>
    </location>
</feature>